<evidence type="ECO:0000256" key="4">
    <source>
        <dbReference type="ARBA" id="ARBA00023136"/>
    </source>
</evidence>
<feature type="transmembrane region" description="Helical" evidence="6">
    <location>
        <begin position="90"/>
        <end position="110"/>
    </location>
</feature>
<dbReference type="Pfam" id="PF00361">
    <property type="entry name" value="Proton_antipo_M"/>
    <property type="match status" value="1"/>
</dbReference>
<name>H8GPV0_METAL</name>
<feature type="transmembrane region" description="Helical" evidence="6">
    <location>
        <begin position="281"/>
        <end position="301"/>
    </location>
</feature>
<comment type="subcellular location">
    <subcellularLocation>
        <location evidence="1">Endomembrane system</location>
        <topology evidence="1">Multi-pass membrane protein</topology>
    </subcellularLocation>
    <subcellularLocation>
        <location evidence="5">Membrane</location>
        <topology evidence="5">Multi-pass membrane protein</topology>
    </subcellularLocation>
</comment>
<dbReference type="Proteomes" id="UP000005090">
    <property type="component" value="Chromosome"/>
</dbReference>
<dbReference type="RefSeq" id="WP_005371813.1">
    <property type="nucleotide sequence ID" value="NZ_CM001475.1"/>
</dbReference>
<dbReference type="GO" id="GO:0015990">
    <property type="term" value="P:electron transport coupled proton transport"/>
    <property type="evidence" value="ECO:0007669"/>
    <property type="project" value="TreeGrafter"/>
</dbReference>
<reference evidence="8 9" key="1">
    <citation type="journal article" date="2013" name="Genome Announc.">
        <title>Genome Sequence of the Obligate Gammaproteobacterial Methanotroph Methylomicrobium album Strain BG8.</title>
        <authorList>
            <person name="Kits K.D."/>
            <person name="Kalyuzhnaya M.G."/>
            <person name="Klotz M.G."/>
            <person name="Jetten M.S."/>
            <person name="Op den Camp H.J."/>
            <person name="Vuilleumier S."/>
            <person name="Bringel F."/>
            <person name="Dispirito A.A."/>
            <person name="Murrell J.C."/>
            <person name="Bruce D."/>
            <person name="Cheng J.F."/>
            <person name="Copeland A."/>
            <person name="Goodwin L."/>
            <person name="Hauser L."/>
            <person name="Lajus A."/>
            <person name="Land M.L."/>
            <person name="Lapidus A."/>
            <person name="Lucas S."/>
            <person name="Medigue C."/>
            <person name="Pitluck S."/>
            <person name="Woyke T."/>
            <person name="Zeytun A."/>
            <person name="Stein L.Y."/>
        </authorList>
    </citation>
    <scope>NUCLEOTIDE SEQUENCE [LARGE SCALE GENOMIC DNA]</scope>
    <source>
        <strain evidence="8 9">BG8</strain>
    </source>
</reference>
<dbReference type="GO" id="GO:0012505">
    <property type="term" value="C:endomembrane system"/>
    <property type="evidence" value="ECO:0007669"/>
    <property type="project" value="UniProtKB-SubCell"/>
</dbReference>
<feature type="transmembrane region" description="Helical" evidence="6">
    <location>
        <begin position="176"/>
        <end position="198"/>
    </location>
</feature>
<dbReference type="InterPro" id="IPR001750">
    <property type="entry name" value="ND/Mrp_TM"/>
</dbReference>
<dbReference type="eggNOG" id="COG1009">
    <property type="taxonomic scope" value="Bacteria"/>
</dbReference>
<sequence length="520" mass="56174">MDSLVILIPLLPFGAAAIMGLGILFGWLAGEDKEGVTSGIALWAVTMSCLLALTLCAADMLGMNRGTFNLGTWLQSDTLRISFNFSTHGIGPRLAALFGTLQAIVLRFSVNYLHKEAGFHRFFFVLTLFTGAMHWLVLAGNAAATFMGWEIAGLCSYLLIAYAHDRPAAAANATRVFVTSRVGDAAFVIGIGLSYAFAESVDWTRLNALAAQLPSGEAAGIATCFAVAAFVKSAQVPFTPWLLRALEGPTPSSAVFYGSVMVHAGIFLVCLLEPLFEASPFAMGLLIVAGGVTAVHGYLLGLTQTDIKTSLVTAVSVQLGLMFFECGLGLWRLAEWHLCAHAVVRAYQLLSAPSLLHNIHGTPVKPVGPVLAKKYWLYTASLQRFWLDSLTDCLLVRPIGRLSHDLRYFDDSIIDPLLGSPAPAINAISSLAQYEEQKIGARLDNDSEQFAQGSGLAGKLAEWTAALIHGLESRLMLRGYGKSVSDFGRRLGRSANRFEAYILRPRYLVLFVFVTLLVAF</sequence>
<feature type="transmembrane region" description="Helical" evidence="6">
    <location>
        <begin position="218"/>
        <end position="243"/>
    </location>
</feature>
<evidence type="ECO:0000256" key="1">
    <source>
        <dbReference type="ARBA" id="ARBA00004127"/>
    </source>
</evidence>
<dbReference type="PANTHER" id="PTHR42829">
    <property type="entry name" value="NADH-UBIQUINONE OXIDOREDUCTASE CHAIN 5"/>
    <property type="match status" value="1"/>
</dbReference>
<evidence type="ECO:0000313" key="8">
    <source>
        <dbReference type="EMBL" id="EIC29729.1"/>
    </source>
</evidence>
<dbReference type="InterPro" id="IPR003945">
    <property type="entry name" value="NU5C-like"/>
</dbReference>
<proteinExistence type="predicted"/>
<dbReference type="PANTHER" id="PTHR42829:SF2">
    <property type="entry name" value="NADH-UBIQUINONE OXIDOREDUCTASE CHAIN 5"/>
    <property type="match status" value="1"/>
</dbReference>
<feature type="transmembrane region" description="Helical" evidence="6">
    <location>
        <begin position="122"/>
        <end position="140"/>
    </location>
</feature>
<evidence type="ECO:0000256" key="2">
    <source>
        <dbReference type="ARBA" id="ARBA00022692"/>
    </source>
</evidence>
<evidence type="ECO:0000256" key="5">
    <source>
        <dbReference type="RuleBase" id="RU000320"/>
    </source>
</evidence>
<keyword evidence="9" id="KW-1185">Reference proteome</keyword>
<evidence type="ECO:0000256" key="6">
    <source>
        <dbReference type="SAM" id="Phobius"/>
    </source>
</evidence>
<evidence type="ECO:0000259" key="7">
    <source>
        <dbReference type="Pfam" id="PF00361"/>
    </source>
</evidence>
<keyword evidence="8" id="KW-0830">Ubiquinone</keyword>
<dbReference type="HOGENOM" id="CLU_007100_0_4_6"/>
<dbReference type="STRING" id="686340.Metal_1964"/>
<accession>H8GPV0</accession>
<feature type="transmembrane region" description="Helical" evidence="6">
    <location>
        <begin position="146"/>
        <end position="164"/>
    </location>
</feature>
<keyword evidence="4 6" id="KW-0472">Membrane</keyword>
<feature type="domain" description="NADH:quinone oxidoreductase/Mrp antiporter transmembrane" evidence="7">
    <location>
        <begin position="140"/>
        <end position="360"/>
    </location>
</feature>
<feature type="transmembrane region" description="Helical" evidence="6">
    <location>
        <begin position="40"/>
        <end position="61"/>
    </location>
</feature>
<dbReference type="GO" id="GO:0003954">
    <property type="term" value="F:NADH dehydrogenase activity"/>
    <property type="evidence" value="ECO:0007669"/>
    <property type="project" value="TreeGrafter"/>
</dbReference>
<dbReference type="GO" id="GO:0042773">
    <property type="term" value="P:ATP synthesis coupled electron transport"/>
    <property type="evidence" value="ECO:0007669"/>
    <property type="project" value="InterPro"/>
</dbReference>
<feature type="transmembrane region" description="Helical" evidence="6">
    <location>
        <begin position="255"/>
        <end position="275"/>
    </location>
</feature>
<feature type="transmembrane region" description="Helical" evidence="6">
    <location>
        <begin position="498"/>
        <end position="519"/>
    </location>
</feature>
<keyword evidence="2 5" id="KW-0812">Transmembrane</keyword>
<dbReference type="EMBL" id="CM001475">
    <property type="protein sequence ID" value="EIC29729.1"/>
    <property type="molecule type" value="Genomic_DNA"/>
</dbReference>
<feature type="transmembrane region" description="Helical" evidence="6">
    <location>
        <begin position="6"/>
        <end position="28"/>
    </location>
</feature>
<gene>
    <name evidence="8" type="ORF">Metal_1964</name>
</gene>
<organism evidence="8 9">
    <name type="scientific">Methylomicrobium album BG8</name>
    <dbReference type="NCBI Taxonomy" id="686340"/>
    <lineage>
        <taxon>Bacteria</taxon>
        <taxon>Pseudomonadati</taxon>
        <taxon>Pseudomonadota</taxon>
        <taxon>Gammaproteobacteria</taxon>
        <taxon>Methylococcales</taxon>
        <taxon>Methylococcaceae</taxon>
        <taxon>Methylomicrobium</taxon>
    </lineage>
</organism>
<keyword evidence="3 6" id="KW-1133">Transmembrane helix</keyword>
<protein>
    <submittedName>
        <fullName evidence="8">NADH:ubiquinone oxidoreductase subunit 5 (Chain L)/multisubunit Na+/H+ antiporter, MnhA subunit</fullName>
    </submittedName>
</protein>
<dbReference type="PRINTS" id="PR01434">
    <property type="entry name" value="NADHDHGNASE5"/>
</dbReference>
<evidence type="ECO:0000313" key="9">
    <source>
        <dbReference type="Proteomes" id="UP000005090"/>
    </source>
</evidence>
<evidence type="ECO:0000256" key="3">
    <source>
        <dbReference type="ARBA" id="ARBA00022989"/>
    </source>
</evidence>
<dbReference type="GO" id="GO:0016020">
    <property type="term" value="C:membrane"/>
    <property type="evidence" value="ECO:0007669"/>
    <property type="project" value="UniProtKB-SubCell"/>
</dbReference>
<dbReference type="AlphaFoldDB" id="H8GPV0"/>
<dbReference type="GO" id="GO:0008137">
    <property type="term" value="F:NADH dehydrogenase (ubiquinone) activity"/>
    <property type="evidence" value="ECO:0007669"/>
    <property type="project" value="InterPro"/>
</dbReference>